<dbReference type="RefSeq" id="WP_212813004.1">
    <property type="nucleotide sequence ID" value="NZ_AP024329.1"/>
</dbReference>
<accession>A0ABM7N299</accession>
<name>A0ABM7N299_ERWRD</name>
<keyword evidence="2" id="KW-1185">Reference proteome</keyword>
<reference evidence="1 2" key="1">
    <citation type="submission" date="2021-01" db="EMBL/GenBank/DDBJ databases">
        <title>Complete genome sequence of Erwinia rhapontici MAFF 311153.</title>
        <authorList>
            <person name="Morohoshi T."/>
            <person name="Someya N."/>
        </authorList>
    </citation>
    <scope>NUCLEOTIDE SEQUENCE [LARGE SCALE GENOMIC DNA]</scope>
    <source>
        <strain evidence="1 2">MAFF 311153</strain>
    </source>
</reference>
<sequence length="501" mass="55608">MKPTPGDIYCVFYPKLQQYVACQITALKEGNLVAVLDLDWSGEALPDEAALAAMQPLVCDFFFWRGRHDHTFLSDSVPSHYTRVGNIPPLVNEEVNSYGGGWNVGSSLYQQRSWDRIDAEKRARFKAASRDRQVTLPAGVLPENTNKIGDTFLQGITDYAELDRLPCLTSLDTTEGNARLAEYVNQHAFIYELHWASSCVTTLDLSGSQLQRLIVDPTGLVSLSLNDGLKLLSFTRPPAAELQINSRYLGRDLTVQHRQTLAELQGLEALGELHLTEVAEVDIAAIADRYPTLNTLRLWGKPGMVSNMASLSRLADLQMFTTVDLFGFGPEEFPAPPQLPHLSLLWMNSLPADAASAIKKAWKKAALSGVDLAIKQARKPAWLAENLNNPFRDWDGREHISAANARKAATLYKKMLASLRTIDASSEAASVTALAEAMVRSYTEAFNAMDRRSNIIETIEREEIGEVLYGLLSLIEQQTAGASEPFDKDPMMNLFDELRDF</sequence>
<organism evidence="1 2">
    <name type="scientific">Erwinia rhapontici</name>
    <name type="common">Pectobacterium rhapontici</name>
    <dbReference type="NCBI Taxonomy" id="55212"/>
    <lineage>
        <taxon>Bacteria</taxon>
        <taxon>Pseudomonadati</taxon>
        <taxon>Pseudomonadota</taxon>
        <taxon>Gammaproteobacteria</taxon>
        <taxon>Enterobacterales</taxon>
        <taxon>Erwiniaceae</taxon>
        <taxon>Erwinia</taxon>
    </lineage>
</organism>
<protein>
    <recommendedName>
        <fullName evidence="3">Gliding motility protein</fullName>
    </recommendedName>
</protein>
<evidence type="ECO:0000313" key="2">
    <source>
        <dbReference type="Proteomes" id="UP000677515"/>
    </source>
</evidence>
<evidence type="ECO:0008006" key="3">
    <source>
        <dbReference type="Google" id="ProtNLM"/>
    </source>
</evidence>
<evidence type="ECO:0000313" key="1">
    <source>
        <dbReference type="EMBL" id="BCQ35624.1"/>
    </source>
</evidence>
<gene>
    <name evidence="1" type="ORF">ERHA53_29670</name>
</gene>
<dbReference type="EMBL" id="AP024329">
    <property type="protein sequence ID" value="BCQ35624.1"/>
    <property type="molecule type" value="Genomic_DNA"/>
</dbReference>
<dbReference type="Proteomes" id="UP000677515">
    <property type="component" value="Chromosome"/>
</dbReference>
<proteinExistence type="predicted"/>